<evidence type="ECO:0000256" key="8">
    <source>
        <dbReference type="ARBA" id="ARBA00025323"/>
    </source>
</evidence>
<evidence type="ECO:0000313" key="12">
    <source>
        <dbReference type="Proteomes" id="UP000199581"/>
    </source>
</evidence>
<evidence type="ECO:0000256" key="4">
    <source>
        <dbReference type="ARBA" id="ARBA00022692"/>
    </source>
</evidence>
<dbReference type="Pfam" id="PF00528">
    <property type="entry name" value="BPD_transp_1"/>
    <property type="match status" value="1"/>
</dbReference>
<keyword evidence="4 9" id="KW-0812">Transmembrane</keyword>
<comment type="function">
    <text evidence="8">Part of the ABC transporter complex CysAWTP (TC 3.A.1.6.1) involved in sulfate/thiosulfate import. Probably responsible for the translocation of the substrate across the membrane.</text>
</comment>
<evidence type="ECO:0000256" key="9">
    <source>
        <dbReference type="RuleBase" id="RU363032"/>
    </source>
</evidence>
<comment type="subcellular location">
    <subcellularLocation>
        <location evidence="1 9">Cell membrane</location>
        <topology evidence="1 9">Multi-pass membrane protein</topology>
    </subcellularLocation>
</comment>
<keyword evidence="7 9" id="KW-0472">Membrane</keyword>
<dbReference type="InterPro" id="IPR035906">
    <property type="entry name" value="MetI-like_sf"/>
</dbReference>
<comment type="caution">
    <text evidence="11">The sequence shown here is derived from an EMBL/GenBank/DDBJ whole genome shotgun (WGS) entry which is preliminary data.</text>
</comment>
<dbReference type="Proteomes" id="UP000199581">
    <property type="component" value="Unassembled WGS sequence"/>
</dbReference>
<evidence type="ECO:0000256" key="1">
    <source>
        <dbReference type="ARBA" id="ARBA00004651"/>
    </source>
</evidence>
<comment type="subunit">
    <text evidence="2">The complex is composed of two ATP-binding proteins (CysA), two transmembrane proteins (CysT and CysW) and a solute-binding protein (CysP).</text>
</comment>
<reference evidence="11 12" key="1">
    <citation type="submission" date="2016-10" db="EMBL/GenBank/DDBJ databases">
        <authorList>
            <person name="Varghese N."/>
            <person name="Submissions S."/>
        </authorList>
    </citation>
    <scope>NUCLEOTIDE SEQUENCE [LARGE SCALE GENOMIC DNA]</scope>
    <source>
        <strain evidence="11 12">DSM 1741</strain>
    </source>
</reference>
<dbReference type="GO" id="GO:0015419">
    <property type="term" value="F:ABC-type sulfate transporter activity"/>
    <property type="evidence" value="ECO:0007669"/>
    <property type="project" value="InterPro"/>
</dbReference>
<feature type="transmembrane region" description="Helical" evidence="9">
    <location>
        <begin position="91"/>
        <end position="111"/>
    </location>
</feature>
<evidence type="ECO:0000256" key="3">
    <source>
        <dbReference type="ARBA" id="ARBA00022448"/>
    </source>
</evidence>
<dbReference type="InterPro" id="IPR005667">
    <property type="entry name" value="Sulph_transpt2"/>
</dbReference>
<evidence type="ECO:0000256" key="2">
    <source>
        <dbReference type="ARBA" id="ARBA00011779"/>
    </source>
</evidence>
<keyword evidence="5 9" id="KW-1133">Transmembrane helix</keyword>
<dbReference type="PANTHER" id="PTHR30406">
    <property type="entry name" value="SULFATE TRANSPORT SYSTEM PERMEASE PROTEIN"/>
    <property type="match status" value="1"/>
</dbReference>
<dbReference type="PROSITE" id="PS50928">
    <property type="entry name" value="ABC_TM1"/>
    <property type="match status" value="1"/>
</dbReference>
<dbReference type="CDD" id="cd06261">
    <property type="entry name" value="TM_PBP2"/>
    <property type="match status" value="1"/>
</dbReference>
<keyword evidence="12" id="KW-1185">Reference proteome</keyword>
<dbReference type="Gene3D" id="1.10.3720.10">
    <property type="entry name" value="MetI-like"/>
    <property type="match status" value="1"/>
</dbReference>
<feature type="transmembrane region" description="Helical" evidence="9">
    <location>
        <begin position="53"/>
        <end position="79"/>
    </location>
</feature>
<protein>
    <submittedName>
        <fullName evidence="11">Molybdate/tungstate transport system permease protein</fullName>
    </submittedName>
</protein>
<evidence type="ECO:0000313" key="11">
    <source>
        <dbReference type="EMBL" id="SFL31987.1"/>
    </source>
</evidence>
<sequence>MGSLPGRVFQFWLIASCILVLVFIVAPLARTVVSPDAEQMWKTLGDPDVLRSVGLSMGASAMAAVLSLIMGTPLAYILARREFAGKKIVESLIDLPIMIPHPVIGIAFLTLAGRNNWFGGLLASMGIEMMGTVTGITVVLFFVGLPFYINTAKAGFESVAPRLEKVSRSLGAGPGATFFRVTLPLCRRAMLVGMIMCMARALSEFGAVVIVAYHPMIAPVLMFERFTAYGLKYSQPVAVILIVVSLLFFIALRVVSRPQRRDA</sequence>
<comment type="similarity">
    <text evidence="9">Belongs to the binding-protein-dependent transport system permease family.</text>
</comment>
<gene>
    <name evidence="11" type="ORF">SAMN05421830_101571</name>
</gene>
<feature type="transmembrane region" description="Helical" evidence="9">
    <location>
        <begin position="117"/>
        <end position="143"/>
    </location>
</feature>
<feature type="transmembrane region" description="Helical" evidence="9">
    <location>
        <begin position="233"/>
        <end position="255"/>
    </location>
</feature>
<proteinExistence type="inferred from homology"/>
<dbReference type="AlphaFoldDB" id="A0A8G2C093"/>
<dbReference type="SUPFAM" id="SSF161098">
    <property type="entry name" value="MetI-like"/>
    <property type="match status" value="1"/>
</dbReference>
<keyword evidence="6" id="KW-0764">Sulfate transport</keyword>
<dbReference type="PANTHER" id="PTHR30406:SF8">
    <property type="entry name" value="SULFATE TRANSPORT SYSTEM PERMEASE PROTEIN CYST"/>
    <property type="match status" value="1"/>
</dbReference>
<evidence type="ECO:0000256" key="5">
    <source>
        <dbReference type="ARBA" id="ARBA00022989"/>
    </source>
</evidence>
<feature type="transmembrane region" description="Helical" evidence="9">
    <location>
        <begin position="12"/>
        <end position="33"/>
    </location>
</feature>
<evidence type="ECO:0000256" key="6">
    <source>
        <dbReference type="ARBA" id="ARBA00023032"/>
    </source>
</evidence>
<organism evidence="11 12">
    <name type="scientific">Desulfomicrobium norvegicum (strain DSM 1741 / NCIMB 8310)</name>
    <name type="common">Desulfovibrio baculatus (strain Norway 4)</name>
    <name type="synonym">Desulfovibrio desulfuricans (strain Norway 4)</name>
    <dbReference type="NCBI Taxonomy" id="52561"/>
    <lineage>
        <taxon>Bacteria</taxon>
        <taxon>Pseudomonadati</taxon>
        <taxon>Thermodesulfobacteriota</taxon>
        <taxon>Desulfovibrionia</taxon>
        <taxon>Desulfovibrionales</taxon>
        <taxon>Desulfomicrobiaceae</taxon>
        <taxon>Desulfomicrobium</taxon>
    </lineage>
</organism>
<name>A0A8G2C093_DESNO</name>
<keyword evidence="3 9" id="KW-0813">Transport</keyword>
<accession>A0A8G2C093</accession>
<evidence type="ECO:0000259" key="10">
    <source>
        <dbReference type="PROSITE" id="PS50928"/>
    </source>
</evidence>
<feature type="transmembrane region" description="Helical" evidence="9">
    <location>
        <begin position="189"/>
        <end position="213"/>
    </location>
</feature>
<dbReference type="GO" id="GO:0005886">
    <property type="term" value="C:plasma membrane"/>
    <property type="evidence" value="ECO:0007669"/>
    <property type="project" value="UniProtKB-SubCell"/>
</dbReference>
<feature type="domain" description="ABC transmembrane type-1" evidence="10">
    <location>
        <begin position="53"/>
        <end position="252"/>
    </location>
</feature>
<evidence type="ECO:0000256" key="7">
    <source>
        <dbReference type="ARBA" id="ARBA00023136"/>
    </source>
</evidence>
<dbReference type="EMBL" id="FOTO01000001">
    <property type="protein sequence ID" value="SFL31987.1"/>
    <property type="molecule type" value="Genomic_DNA"/>
</dbReference>
<dbReference type="RefSeq" id="WP_225940185.1">
    <property type="nucleotide sequence ID" value="NZ_FOTO01000001.1"/>
</dbReference>
<dbReference type="InterPro" id="IPR000515">
    <property type="entry name" value="MetI-like"/>
</dbReference>